<proteinExistence type="predicted"/>
<sequence length="243" mass="25683">ASVPTCRRRWDATLPVLRALILFKVDAPLLHKRIIETRVIFGALGRNAEESLSGMADVRALPFSINRIQGRRRIWFRSGVQPPPSSPSHSHCSDFHRAVAIGRQCGGDSATPRCQTSASSSGRSNKSAPHGALSQRPSRSLLVEPSWPEVHAVPGISHCNTNSTGPCTACRGSSSSSSRRPSSFRERPRWWLAAAAAGSRALAAAEAGSSRPAAASGNPAEAAGSRGSAGGSSSPGRYRKLTR</sequence>
<reference evidence="2" key="1">
    <citation type="journal article" date="2016" name="Ticks Tick Borne Dis.">
        <title>De novo assembly and annotation of the salivary gland transcriptome of Rhipicephalus appendiculatus male and female ticks during blood feeding.</title>
        <authorList>
            <person name="de Castro M.H."/>
            <person name="de Klerk D."/>
            <person name="Pienaar R."/>
            <person name="Latif A.A."/>
            <person name="Rees D.J."/>
            <person name="Mans B.J."/>
        </authorList>
    </citation>
    <scope>NUCLEOTIDE SEQUENCE</scope>
    <source>
        <tissue evidence="2">Salivary glands</tissue>
    </source>
</reference>
<feature type="compositionally biased region" description="Low complexity" evidence="1">
    <location>
        <begin position="201"/>
        <end position="236"/>
    </location>
</feature>
<feature type="region of interest" description="Disordered" evidence="1">
    <location>
        <begin position="110"/>
        <end position="140"/>
    </location>
</feature>
<feature type="region of interest" description="Disordered" evidence="1">
    <location>
        <begin position="167"/>
        <end position="186"/>
    </location>
</feature>
<feature type="compositionally biased region" description="Low complexity" evidence="1">
    <location>
        <begin position="117"/>
        <end position="127"/>
    </location>
</feature>
<organism evidence="2">
    <name type="scientific">Rhipicephalus appendiculatus</name>
    <name type="common">Brown ear tick</name>
    <dbReference type="NCBI Taxonomy" id="34631"/>
    <lineage>
        <taxon>Eukaryota</taxon>
        <taxon>Metazoa</taxon>
        <taxon>Ecdysozoa</taxon>
        <taxon>Arthropoda</taxon>
        <taxon>Chelicerata</taxon>
        <taxon>Arachnida</taxon>
        <taxon>Acari</taxon>
        <taxon>Parasitiformes</taxon>
        <taxon>Ixodida</taxon>
        <taxon>Ixodoidea</taxon>
        <taxon>Ixodidae</taxon>
        <taxon>Rhipicephalinae</taxon>
        <taxon>Rhipicephalus</taxon>
        <taxon>Rhipicephalus</taxon>
    </lineage>
</organism>
<protein>
    <submittedName>
        <fullName evidence="2">Uncharacterized protein</fullName>
    </submittedName>
</protein>
<accession>A0A131ZAR6</accession>
<evidence type="ECO:0000256" key="1">
    <source>
        <dbReference type="SAM" id="MobiDB-lite"/>
    </source>
</evidence>
<evidence type="ECO:0000313" key="2">
    <source>
        <dbReference type="EMBL" id="JAP88367.1"/>
    </source>
</evidence>
<dbReference type="AlphaFoldDB" id="A0A131ZAR6"/>
<feature type="non-terminal residue" evidence="2">
    <location>
        <position position="1"/>
    </location>
</feature>
<feature type="non-terminal residue" evidence="2">
    <location>
        <position position="243"/>
    </location>
</feature>
<feature type="region of interest" description="Disordered" evidence="1">
    <location>
        <begin position="201"/>
        <end position="243"/>
    </location>
</feature>
<dbReference type="EMBL" id="GEDV01000190">
    <property type="protein sequence ID" value="JAP88367.1"/>
    <property type="molecule type" value="Transcribed_RNA"/>
</dbReference>
<feature type="compositionally biased region" description="Low complexity" evidence="1">
    <location>
        <begin position="171"/>
        <end position="181"/>
    </location>
</feature>
<name>A0A131ZAR6_RHIAP</name>